<dbReference type="OrthoDB" id="5586401at2759"/>
<reference evidence="2" key="1">
    <citation type="submission" date="2022-07" db="EMBL/GenBank/DDBJ databases">
        <title>Phylogenomic reconstructions and comparative analyses of Kickxellomycotina fungi.</title>
        <authorList>
            <person name="Reynolds N.K."/>
            <person name="Stajich J.E."/>
            <person name="Barry K."/>
            <person name="Grigoriev I.V."/>
            <person name="Crous P."/>
            <person name="Smith M.E."/>
        </authorList>
    </citation>
    <scope>NUCLEOTIDE SEQUENCE</scope>
    <source>
        <strain evidence="2">BCRC 34381</strain>
    </source>
</reference>
<sequence>MGQSTAPPPAGDPAPARSHGSDRAGDASGDGDDDDAWDRRIRRTGCFAENERLLICHADTGDWRRCADELAAFRRCMRLHGQL</sequence>
<evidence type="ECO:0000313" key="2">
    <source>
        <dbReference type="EMBL" id="KAJ1732697.1"/>
    </source>
</evidence>
<dbReference type="InterPro" id="IPR039870">
    <property type="entry name" value="Coa4-like"/>
</dbReference>
<dbReference type="PANTHER" id="PTHR13639:SF2">
    <property type="entry name" value="CYTOCHROME C OXIDASE ASSEMBLY FACTOR 4 HOMOLOG, MITOCHONDRIAL"/>
    <property type="match status" value="1"/>
</dbReference>
<gene>
    <name evidence="2" type="ORF">LPJ61_001920</name>
</gene>
<evidence type="ECO:0008006" key="4">
    <source>
        <dbReference type="Google" id="ProtNLM"/>
    </source>
</evidence>
<dbReference type="AlphaFoldDB" id="A0A9W7YFH4"/>
<evidence type="ECO:0000256" key="1">
    <source>
        <dbReference type="SAM" id="MobiDB-lite"/>
    </source>
</evidence>
<dbReference type="GO" id="GO:0033617">
    <property type="term" value="P:mitochondrial respiratory chain complex IV assembly"/>
    <property type="evidence" value="ECO:0007669"/>
    <property type="project" value="InterPro"/>
</dbReference>
<accession>A0A9W7YFH4</accession>
<dbReference type="Proteomes" id="UP001143981">
    <property type="component" value="Unassembled WGS sequence"/>
</dbReference>
<dbReference type="GO" id="GO:0005758">
    <property type="term" value="C:mitochondrial intermembrane space"/>
    <property type="evidence" value="ECO:0007669"/>
    <property type="project" value="InterPro"/>
</dbReference>
<feature type="region of interest" description="Disordered" evidence="1">
    <location>
        <begin position="1"/>
        <end position="36"/>
    </location>
</feature>
<feature type="non-terminal residue" evidence="2">
    <location>
        <position position="83"/>
    </location>
</feature>
<proteinExistence type="predicted"/>
<organism evidence="2 3">
    <name type="scientific">Coemansia biformis</name>
    <dbReference type="NCBI Taxonomy" id="1286918"/>
    <lineage>
        <taxon>Eukaryota</taxon>
        <taxon>Fungi</taxon>
        <taxon>Fungi incertae sedis</taxon>
        <taxon>Zoopagomycota</taxon>
        <taxon>Kickxellomycotina</taxon>
        <taxon>Kickxellomycetes</taxon>
        <taxon>Kickxellales</taxon>
        <taxon>Kickxellaceae</taxon>
        <taxon>Coemansia</taxon>
    </lineage>
</organism>
<dbReference type="PANTHER" id="PTHR13639">
    <property type="entry name" value="CYTOCHROME C OXIDASE ASSEMBLY FACTOR 4 HOMOLOG, MITOCHONDRIAL"/>
    <property type="match status" value="1"/>
</dbReference>
<dbReference type="EMBL" id="JANBOI010000202">
    <property type="protein sequence ID" value="KAJ1732697.1"/>
    <property type="molecule type" value="Genomic_DNA"/>
</dbReference>
<protein>
    <recommendedName>
        <fullName evidence="4">CHCH domain-containing protein</fullName>
    </recommendedName>
</protein>
<keyword evidence="3" id="KW-1185">Reference proteome</keyword>
<name>A0A9W7YFH4_9FUNG</name>
<evidence type="ECO:0000313" key="3">
    <source>
        <dbReference type="Proteomes" id="UP001143981"/>
    </source>
</evidence>
<comment type="caution">
    <text evidence="2">The sequence shown here is derived from an EMBL/GenBank/DDBJ whole genome shotgun (WGS) entry which is preliminary data.</text>
</comment>
<feature type="compositionally biased region" description="Pro residues" evidence="1">
    <location>
        <begin position="1"/>
        <end position="12"/>
    </location>
</feature>